<proteinExistence type="predicted"/>
<feature type="non-terminal residue" evidence="1">
    <location>
        <position position="1"/>
    </location>
</feature>
<dbReference type="EMBL" id="HACG01052637">
    <property type="protein sequence ID" value="CEK99508.1"/>
    <property type="molecule type" value="Transcribed_RNA"/>
</dbReference>
<accession>A0A0B7C2T1</accession>
<reference evidence="1" key="1">
    <citation type="submission" date="2014-12" db="EMBL/GenBank/DDBJ databases">
        <title>Insight into the proteome of Arion vulgaris.</title>
        <authorList>
            <person name="Aradska J."/>
            <person name="Bulat T."/>
            <person name="Smidak R."/>
            <person name="Sarate P."/>
            <person name="Gangsoo J."/>
            <person name="Sialana F."/>
            <person name="Bilban M."/>
            <person name="Lubec G."/>
        </authorList>
    </citation>
    <scope>NUCLEOTIDE SEQUENCE</scope>
    <source>
        <tissue evidence="1">Skin</tissue>
    </source>
</reference>
<organism evidence="1">
    <name type="scientific">Arion vulgaris</name>
    <dbReference type="NCBI Taxonomy" id="1028688"/>
    <lineage>
        <taxon>Eukaryota</taxon>
        <taxon>Metazoa</taxon>
        <taxon>Spiralia</taxon>
        <taxon>Lophotrochozoa</taxon>
        <taxon>Mollusca</taxon>
        <taxon>Gastropoda</taxon>
        <taxon>Heterobranchia</taxon>
        <taxon>Euthyneura</taxon>
        <taxon>Panpulmonata</taxon>
        <taxon>Eupulmonata</taxon>
        <taxon>Stylommatophora</taxon>
        <taxon>Helicina</taxon>
        <taxon>Arionoidea</taxon>
        <taxon>Arionidae</taxon>
        <taxon>Arion</taxon>
    </lineage>
</organism>
<sequence length="67" mass="7339">KPENETQCTVAGDAYSFNDMGDVLDQTSVADTHQDDDNTTTTSGSYTINADDLCLEIDQLFFNDIVV</sequence>
<name>A0A0B7C2T1_9EUPU</name>
<dbReference type="AlphaFoldDB" id="A0A0B7C2T1"/>
<protein>
    <submittedName>
        <fullName evidence="1">Uncharacterized protein</fullName>
    </submittedName>
</protein>
<evidence type="ECO:0000313" key="1">
    <source>
        <dbReference type="EMBL" id="CEK99508.1"/>
    </source>
</evidence>
<gene>
    <name evidence="1" type="primary">ORF221429</name>
</gene>